<evidence type="ECO:0000313" key="1">
    <source>
        <dbReference type="EMBL" id="KKM17918.1"/>
    </source>
</evidence>
<protein>
    <submittedName>
        <fullName evidence="1">Uncharacterized protein</fullName>
    </submittedName>
</protein>
<proteinExistence type="predicted"/>
<comment type="caution">
    <text evidence="1">The sequence shown here is derived from an EMBL/GenBank/DDBJ whole genome shotgun (WGS) entry which is preliminary data.</text>
</comment>
<dbReference type="EMBL" id="LAZR01014340">
    <property type="protein sequence ID" value="KKM17918.1"/>
    <property type="molecule type" value="Genomic_DNA"/>
</dbReference>
<dbReference type="AlphaFoldDB" id="A0A0F9K754"/>
<reference evidence="1" key="1">
    <citation type="journal article" date="2015" name="Nature">
        <title>Complex archaea that bridge the gap between prokaryotes and eukaryotes.</title>
        <authorList>
            <person name="Spang A."/>
            <person name="Saw J.H."/>
            <person name="Jorgensen S.L."/>
            <person name="Zaremba-Niedzwiedzka K."/>
            <person name="Martijn J."/>
            <person name="Lind A.E."/>
            <person name="van Eijk R."/>
            <person name="Schleper C."/>
            <person name="Guy L."/>
            <person name="Ettema T.J."/>
        </authorList>
    </citation>
    <scope>NUCLEOTIDE SEQUENCE</scope>
</reference>
<gene>
    <name evidence="1" type="ORF">LCGC14_1670890</name>
</gene>
<name>A0A0F9K754_9ZZZZ</name>
<accession>A0A0F9K754</accession>
<organism evidence="1">
    <name type="scientific">marine sediment metagenome</name>
    <dbReference type="NCBI Taxonomy" id="412755"/>
    <lineage>
        <taxon>unclassified sequences</taxon>
        <taxon>metagenomes</taxon>
        <taxon>ecological metagenomes</taxon>
    </lineage>
</organism>
<sequence length="160" mass="18096">MKLTFEKTQGTRTLYFPLDKSADYPPDFTVVVRPFQADPGEQFDETDEFEAGVAFCNSADQFVKRQGRAIAFERLNSPHRIRGAASEIIDAIVDKVEEINTRRDQTGTRSTPIPAVPFYVPDMDEGQHAEDLIQVMSYDALSAYFLKKDENRGDQLALKV</sequence>